<evidence type="ECO:0000259" key="2">
    <source>
        <dbReference type="Pfam" id="PF16531"/>
    </source>
</evidence>
<dbReference type="PANTHER" id="PTHR34230:SF2">
    <property type="entry name" value="SPINDLE ASSEMBLY ABNORMAL PROTEIN 6 N-TERMINAL DOMAIN-CONTAINING PROTEIN"/>
    <property type="match status" value="1"/>
</dbReference>
<organism evidence="3 4">
    <name type="scientific">Paratrimastix pyriformis</name>
    <dbReference type="NCBI Taxonomy" id="342808"/>
    <lineage>
        <taxon>Eukaryota</taxon>
        <taxon>Metamonada</taxon>
        <taxon>Preaxostyla</taxon>
        <taxon>Paratrimastigidae</taxon>
        <taxon>Paratrimastix</taxon>
    </lineage>
</organism>
<feature type="compositionally biased region" description="Polar residues" evidence="1">
    <location>
        <begin position="212"/>
        <end position="225"/>
    </location>
</feature>
<protein>
    <submittedName>
        <fullName evidence="3">Spindle assembly abnormal protein 6</fullName>
    </submittedName>
</protein>
<evidence type="ECO:0000313" key="3">
    <source>
        <dbReference type="EMBL" id="KAJ4462417.1"/>
    </source>
</evidence>
<dbReference type="Pfam" id="PF16531">
    <property type="entry name" value="SAS-6_N"/>
    <property type="match status" value="1"/>
</dbReference>
<keyword evidence="4" id="KW-1185">Reference proteome</keyword>
<dbReference type="EMBL" id="JAPMOS010000003">
    <property type="protein sequence ID" value="KAJ4462417.1"/>
    <property type="molecule type" value="Genomic_DNA"/>
</dbReference>
<gene>
    <name evidence="3" type="ORF">PAPYR_1052</name>
</gene>
<name>A0ABQ8UTF6_9EUKA</name>
<proteinExistence type="predicted"/>
<evidence type="ECO:0000256" key="1">
    <source>
        <dbReference type="SAM" id="MobiDB-lite"/>
    </source>
</evidence>
<feature type="domain" description="Spindle assembly abnormal protein 6 N-terminal" evidence="2">
    <location>
        <begin position="33"/>
        <end position="165"/>
    </location>
</feature>
<feature type="region of interest" description="Disordered" evidence="1">
    <location>
        <begin position="212"/>
        <end position="272"/>
    </location>
</feature>
<comment type="caution">
    <text evidence="3">The sequence shown here is derived from an EMBL/GenBank/DDBJ whole genome shotgun (WGS) entry which is preliminary data.</text>
</comment>
<dbReference type="Proteomes" id="UP001141327">
    <property type="component" value="Unassembled WGS sequence"/>
</dbReference>
<dbReference type="Gene3D" id="2.170.210.20">
    <property type="entry name" value="Spindle assembly abnormal protein 6, N-terminal domain"/>
    <property type="match status" value="1"/>
</dbReference>
<dbReference type="InterPro" id="IPR038558">
    <property type="entry name" value="SAS-6_N_sf"/>
</dbReference>
<dbReference type="CDD" id="cd10142">
    <property type="entry name" value="HD_SAS6_N"/>
    <property type="match status" value="1"/>
</dbReference>
<reference evidence="3" key="1">
    <citation type="journal article" date="2022" name="bioRxiv">
        <title>Genomics of Preaxostyla Flagellates Illuminates Evolutionary Transitions and the Path Towards Mitochondrial Loss.</title>
        <authorList>
            <person name="Novak L.V.F."/>
            <person name="Treitli S.C."/>
            <person name="Pyrih J."/>
            <person name="Halakuc P."/>
            <person name="Pipaliya S.V."/>
            <person name="Vacek V."/>
            <person name="Brzon O."/>
            <person name="Soukal P."/>
            <person name="Eme L."/>
            <person name="Dacks J.B."/>
            <person name="Karnkowska A."/>
            <person name="Elias M."/>
            <person name="Hampl V."/>
        </authorList>
    </citation>
    <scope>NUCLEOTIDE SEQUENCE</scope>
    <source>
        <strain evidence="3">RCP-MX</strain>
    </source>
</reference>
<evidence type="ECO:0000313" key="4">
    <source>
        <dbReference type="Proteomes" id="UP001141327"/>
    </source>
</evidence>
<accession>A0ABQ8UTF6</accession>
<dbReference type="PANTHER" id="PTHR34230">
    <property type="entry name" value="ASSEMBLY ABNORMAL PROTEIN 6, PUTATIVE-RELATED"/>
    <property type="match status" value="1"/>
</dbReference>
<sequence>MEETTSSDQFSERAISMQGTDLFDPSSEGGWHVIYDRELSFEVRSLSTPDQPGAKEPFRVKGLIQGEESAPQGVRLEITSETNLWYFFIFQADEAAYKALASEQKLISEFQEFPIILIRMLNGLLRESQTNFAMFFLSDDASRGRLDFIQSIMQYKFVELLSLEFRQAAEPELRKQIHYRFALLKTRLAMSQGQLQDLKNLIRLRNPSLLRQISHSSTGTQQRSPLGSPPRSVMGMPLSARAAPSPLVRPSSGAGGATATPLRTPGHQTTMR</sequence>
<dbReference type="InterPro" id="IPR032396">
    <property type="entry name" value="SAS-6_N"/>
</dbReference>